<evidence type="ECO:0000256" key="3">
    <source>
        <dbReference type="ARBA" id="ARBA00022475"/>
    </source>
</evidence>
<feature type="transmembrane region" description="Helical" evidence="9">
    <location>
        <begin position="125"/>
        <end position="145"/>
    </location>
</feature>
<evidence type="ECO:0000256" key="6">
    <source>
        <dbReference type="ARBA" id="ARBA00022989"/>
    </source>
</evidence>
<keyword evidence="5 9" id="KW-0812">Transmembrane</keyword>
<gene>
    <name evidence="11" type="ORF">N5A92_03940</name>
</gene>
<dbReference type="Proteomes" id="UP001320831">
    <property type="component" value="Unassembled WGS sequence"/>
</dbReference>
<evidence type="ECO:0000256" key="9">
    <source>
        <dbReference type="RuleBase" id="RU369079"/>
    </source>
</evidence>
<dbReference type="InterPro" id="IPR007387">
    <property type="entry name" value="TRAP_DctQ"/>
</dbReference>
<dbReference type="InterPro" id="IPR055348">
    <property type="entry name" value="DctQ"/>
</dbReference>
<evidence type="ECO:0000256" key="8">
    <source>
        <dbReference type="ARBA" id="ARBA00038436"/>
    </source>
</evidence>
<comment type="similarity">
    <text evidence="8 9">Belongs to the TRAP transporter small permease family.</text>
</comment>
<comment type="subcellular location">
    <subcellularLocation>
        <location evidence="1 9">Cell inner membrane</location>
        <topology evidence="1 9">Multi-pass membrane protein</topology>
    </subcellularLocation>
</comment>
<evidence type="ECO:0000256" key="1">
    <source>
        <dbReference type="ARBA" id="ARBA00004429"/>
    </source>
</evidence>
<dbReference type="Pfam" id="PF04290">
    <property type="entry name" value="DctQ"/>
    <property type="match status" value="1"/>
</dbReference>
<reference evidence="11 12" key="1">
    <citation type="submission" date="2022-09" db="EMBL/GenBank/DDBJ databases">
        <title>Chelativorans salina sp. nov., a novel slightly halophilic bacterium isolated from a saline lake sediment enrichment.</title>
        <authorList>
            <person name="Gao L."/>
            <person name="Fang B.-Z."/>
            <person name="Li W.-J."/>
        </authorList>
    </citation>
    <scope>NUCLEOTIDE SEQUENCE [LARGE SCALE GENOMIC DNA]</scope>
    <source>
        <strain evidence="11 12">EGI FJ00035</strain>
    </source>
</reference>
<keyword evidence="3" id="KW-1003">Cell membrane</keyword>
<proteinExistence type="inferred from homology"/>
<evidence type="ECO:0000313" key="11">
    <source>
        <dbReference type="EMBL" id="MCT7374182.1"/>
    </source>
</evidence>
<organism evidence="11 12">
    <name type="scientific">Chelativorans salis</name>
    <dbReference type="NCBI Taxonomy" id="2978478"/>
    <lineage>
        <taxon>Bacteria</taxon>
        <taxon>Pseudomonadati</taxon>
        <taxon>Pseudomonadota</taxon>
        <taxon>Alphaproteobacteria</taxon>
        <taxon>Hyphomicrobiales</taxon>
        <taxon>Phyllobacteriaceae</taxon>
        <taxon>Chelativorans</taxon>
    </lineage>
</organism>
<comment type="subunit">
    <text evidence="9">The complex comprises the extracytoplasmic solute receptor protein and the two transmembrane proteins.</text>
</comment>
<accession>A0ABT2LHX5</accession>
<keyword evidence="7 9" id="KW-0472">Membrane</keyword>
<evidence type="ECO:0000313" key="12">
    <source>
        <dbReference type="Proteomes" id="UP001320831"/>
    </source>
</evidence>
<feature type="transmembrane region" description="Helical" evidence="9">
    <location>
        <begin position="85"/>
        <end position="105"/>
    </location>
</feature>
<keyword evidence="12" id="KW-1185">Reference proteome</keyword>
<protein>
    <recommendedName>
        <fullName evidence="9">TRAP transporter small permease protein</fullName>
    </recommendedName>
</protein>
<keyword evidence="2 9" id="KW-0813">Transport</keyword>
<comment type="caution">
    <text evidence="11">The sequence shown here is derived from an EMBL/GenBank/DDBJ whole genome shotgun (WGS) entry which is preliminary data.</text>
</comment>
<evidence type="ECO:0000256" key="7">
    <source>
        <dbReference type="ARBA" id="ARBA00023136"/>
    </source>
</evidence>
<keyword evidence="4 9" id="KW-0997">Cell inner membrane</keyword>
<dbReference type="EMBL" id="JAOCZP010000001">
    <property type="protein sequence ID" value="MCT7374182.1"/>
    <property type="molecule type" value="Genomic_DNA"/>
</dbReference>
<evidence type="ECO:0000256" key="2">
    <source>
        <dbReference type="ARBA" id="ARBA00022448"/>
    </source>
</evidence>
<evidence type="ECO:0000256" key="5">
    <source>
        <dbReference type="ARBA" id="ARBA00022692"/>
    </source>
</evidence>
<dbReference type="RefSeq" id="WP_260900549.1">
    <property type="nucleotide sequence ID" value="NZ_JAOCZP010000001.1"/>
</dbReference>
<feature type="transmembrane region" description="Helical" evidence="9">
    <location>
        <begin position="42"/>
        <end position="64"/>
    </location>
</feature>
<comment type="function">
    <text evidence="9">Part of the tripartite ATP-independent periplasmic (TRAP) transport system.</text>
</comment>
<sequence length="165" mass="17912">MGTIYALLKRLEAVLAGTFLLLMVVLIFTGGVARMLGHPLNWTIDLSTASFAWGAFLCADVAWRNNALMSIDVLTARLPARAARALTYANYLIIAGFLVYVIYAGTWLSWTSRARAFQGIPSVSYSWVTASIVVGGLLLLLTTLIKVHAALKEDGLFRSSSTVAR</sequence>
<evidence type="ECO:0000256" key="4">
    <source>
        <dbReference type="ARBA" id="ARBA00022519"/>
    </source>
</evidence>
<evidence type="ECO:0000259" key="10">
    <source>
        <dbReference type="Pfam" id="PF04290"/>
    </source>
</evidence>
<name>A0ABT2LHX5_9HYPH</name>
<keyword evidence="6 9" id="KW-1133">Transmembrane helix</keyword>
<feature type="domain" description="Tripartite ATP-independent periplasmic transporters DctQ component" evidence="10">
    <location>
        <begin position="23"/>
        <end position="147"/>
    </location>
</feature>
<feature type="transmembrane region" description="Helical" evidence="9">
    <location>
        <begin position="12"/>
        <end position="36"/>
    </location>
</feature>
<dbReference type="PANTHER" id="PTHR35011:SF2">
    <property type="entry name" value="2,3-DIKETO-L-GULONATE TRAP TRANSPORTER SMALL PERMEASE PROTEIN YIAM"/>
    <property type="match status" value="1"/>
</dbReference>
<dbReference type="PANTHER" id="PTHR35011">
    <property type="entry name" value="2,3-DIKETO-L-GULONATE TRAP TRANSPORTER SMALL PERMEASE PROTEIN YIAM"/>
    <property type="match status" value="1"/>
</dbReference>